<keyword evidence="4" id="KW-0479">Metal-binding</keyword>
<dbReference type="EMBL" id="MTCZ01000019">
    <property type="protein sequence ID" value="OWP84758.1"/>
    <property type="molecule type" value="Genomic_DNA"/>
</dbReference>
<feature type="domain" description="2Fe-2S ferredoxin-type" evidence="9">
    <location>
        <begin position="262"/>
        <end position="352"/>
    </location>
</feature>
<dbReference type="InterPro" id="IPR008333">
    <property type="entry name" value="Cbr1-like_FAD-bd_dom"/>
</dbReference>
<dbReference type="PRINTS" id="PR00410">
    <property type="entry name" value="PHEHYDRXLASE"/>
</dbReference>
<dbReference type="GO" id="GO:0016491">
    <property type="term" value="F:oxidoreductase activity"/>
    <property type="evidence" value="ECO:0007669"/>
    <property type="project" value="UniProtKB-KW"/>
</dbReference>
<dbReference type="SUPFAM" id="SSF54292">
    <property type="entry name" value="2Fe-2S ferredoxin-like"/>
    <property type="match status" value="1"/>
</dbReference>
<dbReference type="SUPFAM" id="SSF63380">
    <property type="entry name" value="Riboflavin synthase domain-like"/>
    <property type="match status" value="1"/>
</dbReference>
<dbReference type="SUPFAM" id="SSF52343">
    <property type="entry name" value="Ferredoxin reductase-like, C-terminal NADP-linked domain"/>
    <property type="match status" value="1"/>
</dbReference>
<proteinExistence type="predicted"/>
<comment type="caution">
    <text evidence="11">The sequence shown here is derived from an EMBL/GenBank/DDBJ whole genome shotgun (WGS) entry which is preliminary data.</text>
</comment>
<dbReference type="InterPro" id="IPR001433">
    <property type="entry name" value="OxRdtase_FAD/NAD-bd"/>
</dbReference>
<dbReference type="Pfam" id="PF00111">
    <property type="entry name" value="Fer2"/>
    <property type="match status" value="1"/>
</dbReference>
<evidence type="ECO:0000256" key="1">
    <source>
        <dbReference type="ARBA" id="ARBA00001974"/>
    </source>
</evidence>
<evidence type="ECO:0000259" key="10">
    <source>
        <dbReference type="PROSITE" id="PS51384"/>
    </source>
</evidence>
<dbReference type="GO" id="GO:0051537">
    <property type="term" value="F:2 iron, 2 sulfur cluster binding"/>
    <property type="evidence" value="ECO:0007669"/>
    <property type="project" value="UniProtKB-KW"/>
</dbReference>
<dbReference type="InterPro" id="IPR017938">
    <property type="entry name" value="Riboflavin_synthase-like_b-brl"/>
</dbReference>
<organism evidence="11 12">
    <name type="scientific">Flavobacterium davisii</name>
    <dbReference type="NCBI Taxonomy" id="2906077"/>
    <lineage>
        <taxon>Bacteria</taxon>
        <taxon>Pseudomonadati</taxon>
        <taxon>Bacteroidota</taxon>
        <taxon>Flavobacteriia</taxon>
        <taxon>Flavobacteriales</taxon>
        <taxon>Flavobacteriaceae</taxon>
        <taxon>Flavobacterium</taxon>
    </lineage>
</organism>
<keyword evidence="3" id="KW-0001">2Fe-2S</keyword>
<dbReference type="Gene3D" id="2.40.30.10">
    <property type="entry name" value="Translation factors"/>
    <property type="match status" value="1"/>
</dbReference>
<evidence type="ECO:0000256" key="4">
    <source>
        <dbReference type="ARBA" id="ARBA00022723"/>
    </source>
</evidence>
<evidence type="ECO:0000256" key="7">
    <source>
        <dbReference type="ARBA" id="ARBA00023004"/>
    </source>
</evidence>
<keyword evidence="2" id="KW-0285">Flavoprotein</keyword>
<dbReference type="PROSITE" id="PS00197">
    <property type="entry name" value="2FE2S_FER_1"/>
    <property type="match status" value="1"/>
</dbReference>
<dbReference type="InterPro" id="IPR006058">
    <property type="entry name" value="2Fe2S_fd_BS"/>
</dbReference>
<dbReference type="PANTHER" id="PTHR47354">
    <property type="entry name" value="NADH OXIDOREDUCTASE HCR"/>
    <property type="match status" value="1"/>
</dbReference>
<dbReference type="RefSeq" id="WP_088391124.1">
    <property type="nucleotide sequence ID" value="NZ_MTCZ01000019.1"/>
</dbReference>
<name>A0A246GKN9_9FLAO</name>
<accession>A0A246GKN9</accession>
<comment type="cofactor">
    <cofactor evidence="1">
        <name>FAD</name>
        <dbReference type="ChEBI" id="CHEBI:57692"/>
    </cofactor>
</comment>
<dbReference type="InterPro" id="IPR017927">
    <property type="entry name" value="FAD-bd_FR_type"/>
</dbReference>
<protein>
    <submittedName>
        <fullName evidence="11">Flavodoxin reductase</fullName>
    </submittedName>
</protein>
<reference evidence="11 12" key="1">
    <citation type="journal article" date="2017" name="Infect. Genet. Evol.">
        <title>Comparative genome analysis of fish pathogen Flavobacterium columnare reveals extensive sequence diversity within the species.</title>
        <authorList>
            <person name="Kayansamruaj P."/>
            <person name="Dong H.T."/>
            <person name="Hirono I."/>
            <person name="Kondo H."/>
            <person name="Senapin S."/>
            <person name="Rodkhum C."/>
        </authorList>
    </citation>
    <scope>NUCLEOTIDE SEQUENCE [LARGE SCALE GENOMIC DNA]</scope>
    <source>
        <strain evidence="11 12">1215</strain>
    </source>
</reference>
<keyword evidence="7" id="KW-0408">Iron</keyword>
<dbReference type="PANTHER" id="PTHR47354:SF8">
    <property type="entry name" value="1,2-PHENYLACETYL-COA EPOXIDASE, SUBUNIT E"/>
    <property type="match status" value="1"/>
</dbReference>
<evidence type="ECO:0000313" key="12">
    <source>
        <dbReference type="Proteomes" id="UP000197768"/>
    </source>
</evidence>
<dbReference type="InterPro" id="IPR050415">
    <property type="entry name" value="MRET"/>
</dbReference>
<gene>
    <name evidence="11" type="ORF">BWK59_03575</name>
</gene>
<dbReference type="Pfam" id="PF00175">
    <property type="entry name" value="NAD_binding_1"/>
    <property type="match status" value="1"/>
</dbReference>
<dbReference type="Proteomes" id="UP000197768">
    <property type="component" value="Unassembled WGS sequence"/>
</dbReference>
<evidence type="ECO:0000256" key="8">
    <source>
        <dbReference type="ARBA" id="ARBA00023014"/>
    </source>
</evidence>
<dbReference type="InterPro" id="IPR039261">
    <property type="entry name" value="FNR_nucleotide-bd"/>
</dbReference>
<dbReference type="CDD" id="cd00207">
    <property type="entry name" value="fer2"/>
    <property type="match status" value="1"/>
</dbReference>
<dbReference type="PROSITE" id="PS51085">
    <property type="entry name" value="2FE2S_FER_2"/>
    <property type="match status" value="1"/>
</dbReference>
<evidence type="ECO:0000256" key="5">
    <source>
        <dbReference type="ARBA" id="ARBA00022827"/>
    </source>
</evidence>
<evidence type="ECO:0000256" key="2">
    <source>
        <dbReference type="ARBA" id="ARBA00022630"/>
    </source>
</evidence>
<dbReference type="Gene3D" id="3.40.50.80">
    <property type="entry name" value="Nucleotide-binding domain of ferredoxin-NADP reductase (FNR) module"/>
    <property type="match status" value="1"/>
</dbReference>
<keyword evidence="6" id="KW-0560">Oxidoreductase</keyword>
<dbReference type="InterPro" id="IPR012675">
    <property type="entry name" value="Beta-grasp_dom_sf"/>
</dbReference>
<dbReference type="AlphaFoldDB" id="A0A246GKN9"/>
<keyword evidence="8" id="KW-0411">Iron-sulfur</keyword>
<evidence type="ECO:0000256" key="6">
    <source>
        <dbReference type="ARBA" id="ARBA00023002"/>
    </source>
</evidence>
<sequence length="352" mass="39302">MSLFYKLSIKEIKRETPNSISVAFNVPSELKSFYKFTAGQYVTLKLTLDGQEIRRAYSLCSAPSSDEFRIAIKAVKNGRFSKFANEQLKEGHILEVGLPEGRFIFEPQTDRQRNYIGFVAGSGITPVMSILQTVLLQEPKSSFTLVYGNKNPNETIFYHQLTELQKQFLGRLTIHYVYSQEEVEGQLKGRINKSVVNTIHQKHIGLKFDNYFLCGPEEMIDSVNSALKEKGIAEKDVKFELFSTSPTIENTPANSPHSLDHAKIKVILDGDEAFFEMSTKQTLLEATLKKGMDAPYSCQGGVCSSCIARVTSGNAVMKKNSILTDKEIADGLILTCQAHPTSAEITINFDDV</sequence>
<dbReference type="GO" id="GO:0046872">
    <property type="term" value="F:metal ion binding"/>
    <property type="evidence" value="ECO:0007669"/>
    <property type="project" value="UniProtKB-KW"/>
</dbReference>
<evidence type="ECO:0000256" key="3">
    <source>
        <dbReference type="ARBA" id="ARBA00022714"/>
    </source>
</evidence>
<dbReference type="InterPro" id="IPR036010">
    <property type="entry name" value="2Fe-2S_ferredoxin-like_sf"/>
</dbReference>
<dbReference type="Gene3D" id="3.10.20.30">
    <property type="match status" value="1"/>
</dbReference>
<dbReference type="InterPro" id="IPR001041">
    <property type="entry name" value="2Fe-2S_ferredoxin-type"/>
</dbReference>
<dbReference type="GO" id="GO:0050660">
    <property type="term" value="F:flavin adenine dinucleotide binding"/>
    <property type="evidence" value="ECO:0007669"/>
    <property type="project" value="TreeGrafter"/>
</dbReference>
<evidence type="ECO:0000313" key="11">
    <source>
        <dbReference type="EMBL" id="OWP84758.1"/>
    </source>
</evidence>
<evidence type="ECO:0000259" key="9">
    <source>
        <dbReference type="PROSITE" id="PS51085"/>
    </source>
</evidence>
<dbReference type="Pfam" id="PF00970">
    <property type="entry name" value="FAD_binding_6"/>
    <property type="match status" value="1"/>
</dbReference>
<feature type="domain" description="FAD-binding FR-type" evidence="10">
    <location>
        <begin position="2"/>
        <end position="106"/>
    </location>
</feature>
<dbReference type="PROSITE" id="PS51384">
    <property type="entry name" value="FAD_FR"/>
    <property type="match status" value="1"/>
</dbReference>
<dbReference type="CDD" id="cd06214">
    <property type="entry name" value="PA_degradation_oxidoreductase_like"/>
    <property type="match status" value="1"/>
</dbReference>
<keyword evidence="5" id="KW-0274">FAD</keyword>